<keyword evidence="2" id="KW-1185">Reference proteome</keyword>
<reference evidence="1 2" key="1">
    <citation type="submission" date="2017-01" db="EMBL/GenBank/DDBJ databases">
        <title>Genomic analysis of Xuhuaishuia manganoxidans DY6-4.</title>
        <authorList>
            <person name="Wang X."/>
        </authorList>
    </citation>
    <scope>NUCLEOTIDE SEQUENCE [LARGE SCALE GENOMIC DNA]</scope>
    <source>
        <strain evidence="1 2">DY6-4</strain>
    </source>
</reference>
<organism evidence="1 2">
    <name type="scientific">Brevirhabdus pacifica</name>
    <dbReference type="NCBI Taxonomy" id="1267768"/>
    <lineage>
        <taxon>Bacteria</taxon>
        <taxon>Pseudomonadati</taxon>
        <taxon>Pseudomonadota</taxon>
        <taxon>Alphaproteobacteria</taxon>
        <taxon>Rhodobacterales</taxon>
        <taxon>Paracoccaceae</taxon>
        <taxon>Brevirhabdus</taxon>
    </lineage>
</organism>
<evidence type="ECO:0000313" key="1">
    <source>
        <dbReference type="EMBL" id="APX91095.1"/>
    </source>
</evidence>
<dbReference type="Proteomes" id="UP000187266">
    <property type="component" value="Chromosome"/>
</dbReference>
<evidence type="ECO:0000313" key="2">
    <source>
        <dbReference type="Proteomes" id="UP000187266"/>
    </source>
</evidence>
<gene>
    <name evidence="1" type="ORF">BV394_10020</name>
</gene>
<sequence>MTPKEQMKFEFGDGSKHFVLAVRREGKAEGEGILAGASVTEFGWHDIRPPVDGDPQGYLEMTDADGDLAVLKWSVRAIFMAGEGKPALHDNGVWELVSGTGKFEGMRGVGSLVIEPAGETERRFILEGEISDAP</sequence>
<dbReference type="EMBL" id="CP019124">
    <property type="protein sequence ID" value="APX91095.1"/>
    <property type="molecule type" value="Genomic_DNA"/>
</dbReference>
<dbReference type="OrthoDB" id="6168971at2"/>
<accession>A0A1U7DMF6</accession>
<name>A0A1U7DMF6_9RHOB</name>
<protein>
    <submittedName>
        <fullName evidence="1">Uncharacterized protein</fullName>
    </submittedName>
</protein>
<dbReference type="AlphaFoldDB" id="A0A1U7DMF6"/>
<proteinExistence type="predicted"/>